<evidence type="ECO:0000256" key="8">
    <source>
        <dbReference type="ARBA" id="ARBA00023319"/>
    </source>
</evidence>
<evidence type="ECO:0000256" key="3">
    <source>
        <dbReference type="ARBA" id="ARBA00022729"/>
    </source>
</evidence>
<reference evidence="11" key="2">
    <citation type="submission" date="2025-08" db="UniProtKB">
        <authorList>
            <consortium name="Ensembl"/>
        </authorList>
    </citation>
    <scope>IDENTIFICATION</scope>
</reference>
<dbReference type="InterPro" id="IPR013783">
    <property type="entry name" value="Ig-like_fold"/>
</dbReference>
<dbReference type="Pfam" id="PF07686">
    <property type="entry name" value="V-set"/>
    <property type="match status" value="1"/>
</dbReference>
<keyword evidence="2" id="KW-0812">Transmembrane</keyword>
<dbReference type="FunFam" id="2.60.40.10:FF:000142">
    <property type="entry name" value="V-set domain-containing T-cell activation inhibitor 1"/>
    <property type="match status" value="1"/>
</dbReference>
<dbReference type="Gene3D" id="2.60.40.10">
    <property type="entry name" value="Immunoglobulins"/>
    <property type="match status" value="2"/>
</dbReference>
<dbReference type="SMART" id="SM00409">
    <property type="entry name" value="IG"/>
    <property type="match status" value="1"/>
</dbReference>
<dbReference type="InterPro" id="IPR003599">
    <property type="entry name" value="Ig_sub"/>
</dbReference>
<feature type="region of interest" description="Disordered" evidence="10">
    <location>
        <begin position="1"/>
        <end position="20"/>
    </location>
</feature>
<comment type="similarity">
    <text evidence="9">Belongs to the SKINT family.</text>
</comment>
<proteinExistence type="inferred from homology"/>
<evidence type="ECO:0000256" key="2">
    <source>
        <dbReference type="ARBA" id="ARBA00022692"/>
    </source>
</evidence>
<evidence type="ECO:0000256" key="1">
    <source>
        <dbReference type="ARBA" id="ARBA00004370"/>
    </source>
</evidence>
<evidence type="ECO:0000256" key="5">
    <source>
        <dbReference type="ARBA" id="ARBA00023136"/>
    </source>
</evidence>
<dbReference type="Pfam" id="PF22705">
    <property type="entry name" value="C2-set_3"/>
    <property type="match status" value="1"/>
</dbReference>
<dbReference type="InterPro" id="IPR053896">
    <property type="entry name" value="BTN3A2-like_Ig-C"/>
</dbReference>
<keyword evidence="4" id="KW-1133">Transmembrane helix</keyword>
<dbReference type="SUPFAM" id="SSF48726">
    <property type="entry name" value="Immunoglobulin"/>
    <property type="match status" value="2"/>
</dbReference>
<dbReference type="GO" id="GO:0042110">
    <property type="term" value="P:T cell activation"/>
    <property type="evidence" value="ECO:0007669"/>
    <property type="project" value="UniProtKB-ARBA"/>
</dbReference>
<dbReference type="InterPro" id="IPR013106">
    <property type="entry name" value="Ig_V-set"/>
</dbReference>
<dbReference type="InterPro" id="IPR050504">
    <property type="entry name" value="IgSF_BTN/MOG"/>
</dbReference>
<keyword evidence="5" id="KW-0472">Membrane</keyword>
<comment type="subcellular location">
    <subcellularLocation>
        <location evidence="1">Membrane</location>
    </subcellularLocation>
</comment>
<evidence type="ECO:0000256" key="10">
    <source>
        <dbReference type="SAM" id="MobiDB-lite"/>
    </source>
</evidence>
<keyword evidence="6" id="KW-1015">Disulfide bond</keyword>
<evidence type="ECO:0000256" key="9">
    <source>
        <dbReference type="ARBA" id="ARBA00038221"/>
    </source>
</evidence>
<accession>A0A8U7PA81</accession>
<organism evidence="11 12">
    <name type="scientific">Corvus moneduloides</name>
    <name type="common">New Caledonian crow</name>
    <dbReference type="NCBI Taxonomy" id="1196302"/>
    <lineage>
        <taxon>Eukaryota</taxon>
        <taxon>Metazoa</taxon>
        <taxon>Chordata</taxon>
        <taxon>Craniata</taxon>
        <taxon>Vertebrata</taxon>
        <taxon>Euteleostomi</taxon>
        <taxon>Archelosauria</taxon>
        <taxon>Archosauria</taxon>
        <taxon>Dinosauria</taxon>
        <taxon>Saurischia</taxon>
        <taxon>Theropoda</taxon>
        <taxon>Coelurosauria</taxon>
        <taxon>Aves</taxon>
        <taxon>Neognathae</taxon>
        <taxon>Neoaves</taxon>
        <taxon>Telluraves</taxon>
        <taxon>Australaves</taxon>
        <taxon>Passeriformes</taxon>
        <taxon>Corvoidea</taxon>
        <taxon>Corvidae</taxon>
        <taxon>Corvus</taxon>
    </lineage>
</organism>
<dbReference type="GO" id="GO:1903037">
    <property type="term" value="P:regulation of leukocyte cell-cell adhesion"/>
    <property type="evidence" value="ECO:0007669"/>
    <property type="project" value="UniProtKB-ARBA"/>
</dbReference>
<dbReference type="InterPro" id="IPR043136">
    <property type="entry name" value="B30.2/SPRY_sf"/>
</dbReference>
<dbReference type="FunFam" id="2.60.40.10:FF:000088">
    <property type="entry name" value="Butyrophilin subfamily 1 member A1"/>
    <property type="match status" value="1"/>
</dbReference>
<dbReference type="InterPro" id="IPR013320">
    <property type="entry name" value="ConA-like_dom_sf"/>
</dbReference>
<evidence type="ECO:0000256" key="7">
    <source>
        <dbReference type="ARBA" id="ARBA00023180"/>
    </source>
</evidence>
<evidence type="ECO:0000313" key="11">
    <source>
        <dbReference type="Ensembl" id="ENSCMUP00000017195.2"/>
    </source>
</evidence>
<dbReference type="PANTHER" id="PTHR24100:SF130">
    <property type="entry name" value="BUTYROPHILIN-LIKE PROTEIN 9"/>
    <property type="match status" value="1"/>
</dbReference>
<protein>
    <submittedName>
        <fullName evidence="11">Uncharacterized protein</fullName>
    </submittedName>
</protein>
<dbReference type="GO" id="GO:0001817">
    <property type="term" value="P:regulation of cytokine production"/>
    <property type="evidence" value="ECO:0007669"/>
    <property type="project" value="TreeGrafter"/>
</dbReference>
<sequence>MKFHGKPNLENPNQSPFYPKTGGFLSAPKTSVLGIIGDRVLLPCQVGSVPIPEDFSIRWTFHGQSQRIPVSSYDGKDRREEPDERYQGRAEFFHRDFRAGNVSLLLRNVQSSDQGSYSCEVSFQDVSREVLVELEVAAIGEAPSVILRSPEKQDLGLSCRASGWFPRPELLWLDRHGKVRRESMTTTATVTPGGLFSVEASLRIQPGSDLEISCRILNRRLSASHVFLPSISQWLRIFLAVLNLGFRDSGIWGFRDSVAPRFLSGRIPSNPRECPNPSRKPPGAPGAAPLMGSFPFPAVPVALDPEARPLDLGDAQDPLQVPVLVARDALGAGKCYWEVELGRERDWALGVLRDGPSLAGPHSWDSRHSRHCWALEQSRGLSALGVFLDSEEERLEFYDVEQRDLVAGMSLGAGEDPSGKFFPFVSQGEEGTLRIRSVPIDDPSFPVQFKQEFRPLLSAPGLPRFSGHSSPVLWVCSVLRAPGTAISLSKRRLIPRVLLDCSQPGIRSLFPP</sequence>
<dbReference type="GO" id="GO:0050863">
    <property type="term" value="P:regulation of T cell activation"/>
    <property type="evidence" value="ECO:0007669"/>
    <property type="project" value="UniProtKB-ARBA"/>
</dbReference>
<dbReference type="GO" id="GO:0005102">
    <property type="term" value="F:signaling receptor binding"/>
    <property type="evidence" value="ECO:0007669"/>
    <property type="project" value="TreeGrafter"/>
</dbReference>
<evidence type="ECO:0000313" key="12">
    <source>
        <dbReference type="Proteomes" id="UP000694553"/>
    </source>
</evidence>
<accession>A0A8C3E907</accession>
<keyword evidence="12" id="KW-1185">Reference proteome</keyword>
<keyword evidence="7" id="KW-0325">Glycoprotein</keyword>
<reference evidence="12" key="1">
    <citation type="submission" date="2019-10" db="EMBL/GenBank/DDBJ databases">
        <title>Corvus moneduloides (New Caledonian crow) genome, bCorMon1, primary haplotype.</title>
        <authorList>
            <person name="Rutz C."/>
            <person name="Fungtammasan C."/>
            <person name="Mountcastle J."/>
            <person name="Formenti G."/>
            <person name="Chow W."/>
            <person name="Howe K."/>
            <person name="Steele M.P."/>
            <person name="Fernandes J."/>
            <person name="Gilbert M.T.P."/>
            <person name="Fedrigo O."/>
            <person name="Jarvis E.D."/>
            <person name="Gemmell N."/>
        </authorList>
    </citation>
    <scope>NUCLEOTIDE SEQUENCE [LARGE SCALE GENOMIC DNA]</scope>
</reference>
<reference evidence="11" key="3">
    <citation type="submission" date="2025-09" db="UniProtKB">
        <authorList>
            <consortium name="Ensembl"/>
        </authorList>
    </citation>
    <scope>IDENTIFICATION</scope>
</reference>
<evidence type="ECO:0000256" key="4">
    <source>
        <dbReference type="ARBA" id="ARBA00022989"/>
    </source>
</evidence>
<dbReference type="GO" id="GO:0050852">
    <property type="term" value="P:T cell receptor signaling pathway"/>
    <property type="evidence" value="ECO:0007669"/>
    <property type="project" value="TreeGrafter"/>
</dbReference>
<dbReference type="Proteomes" id="UP000694553">
    <property type="component" value="Unassembled WGS sequence"/>
</dbReference>
<dbReference type="PANTHER" id="PTHR24100">
    <property type="entry name" value="BUTYROPHILIN"/>
    <property type="match status" value="1"/>
</dbReference>
<dbReference type="GO" id="GO:0009897">
    <property type="term" value="C:external side of plasma membrane"/>
    <property type="evidence" value="ECO:0007669"/>
    <property type="project" value="TreeGrafter"/>
</dbReference>
<keyword evidence="3" id="KW-0732">Signal</keyword>
<dbReference type="InterPro" id="IPR036179">
    <property type="entry name" value="Ig-like_dom_sf"/>
</dbReference>
<dbReference type="SUPFAM" id="SSF49899">
    <property type="entry name" value="Concanavalin A-like lectins/glucanases"/>
    <property type="match status" value="1"/>
</dbReference>
<evidence type="ECO:0000256" key="6">
    <source>
        <dbReference type="ARBA" id="ARBA00023157"/>
    </source>
</evidence>
<dbReference type="AlphaFoldDB" id="A0A8C3E907"/>
<name>A0A8C3E907_CORMO</name>
<dbReference type="InterPro" id="IPR007110">
    <property type="entry name" value="Ig-like_dom"/>
</dbReference>
<dbReference type="Ensembl" id="ENSCMUT00000018453.2">
    <property type="protein sequence ID" value="ENSCMUP00000017195.2"/>
    <property type="gene ID" value="ENSCMUG00000010657.2"/>
</dbReference>
<dbReference type="PROSITE" id="PS50835">
    <property type="entry name" value="IG_LIKE"/>
    <property type="match status" value="2"/>
</dbReference>
<dbReference type="Gene3D" id="2.60.120.920">
    <property type="match status" value="1"/>
</dbReference>
<dbReference type="OMA" id="LEQXENS"/>
<keyword evidence="8" id="KW-0393">Immunoglobulin domain</keyword>